<dbReference type="PANTHER" id="PTHR47843:SF5">
    <property type="entry name" value="BTB_POZ DOMAIN PROTEIN"/>
    <property type="match status" value="1"/>
</dbReference>
<reference evidence="2" key="1">
    <citation type="submission" date="2022-12" db="EMBL/GenBank/DDBJ databases">
        <authorList>
            <person name="Petersen C."/>
        </authorList>
    </citation>
    <scope>NUCLEOTIDE SEQUENCE</scope>
    <source>
        <strain evidence="2">IBT 35675</strain>
    </source>
</reference>
<reference evidence="2" key="2">
    <citation type="journal article" date="2023" name="IMA Fungus">
        <title>Comparative genomic study of the Penicillium genus elucidates a diverse pangenome and 15 lateral gene transfer events.</title>
        <authorList>
            <person name="Petersen C."/>
            <person name="Sorensen T."/>
            <person name="Nielsen M.R."/>
            <person name="Sondergaard T.E."/>
            <person name="Sorensen J.L."/>
            <person name="Fitzpatrick D.A."/>
            <person name="Frisvad J.C."/>
            <person name="Nielsen K.L."/>
        </authorList>
    </citation>
    <scope>NUCLEOTIDE SEQUENCE</scope>
    <source>
        <strain evidence="2">IBT 35675</strain>
    </source>
</reference>
<sequence>MSDLDDLRSLLKRIMFSNEHSDITISCGDYHHRVHRAIISAQSEVLAAMCNANFLEGKTGQINLPDDDPEAINIMVQELYGQSYKNTRPNLEDYGDDRALMNLSVYVCADKYNMHSLRMCAEEEFKAWASRSRRTESWAHVVEKVWEGNEFSGLYVIIEKQIADDIDRMLQDEWLSFVDNGMKLGRFSAAFLRHIVEKKDGIFYATRDTKTRYELDIIDLRSKIKGYRYTLEQLGRQMNSDTYDSD</sequence>
<evidence type="ECO:0000313" key="3">
    <source>
        <dbReference type="Proteomes" id="UP001148299"/>
    </source>
</evidence>
<dbReference type="SUPFAM" id="SSF54695">
    <property type="entry name" value="POZ domain"/>
    <property type="match status" value="1"/>
</dbReference>
<organism evidence="2 3">
    <name type="scientific">Penicillium brevicompactum</name>
    <dbReference type="NCBI Taxonomy" id="5074"/>
    <lineage>
        <taxon>Eukaryota</taxon>
        <taxon>Fungi</taxon>
        <taxon>Dikarya</taxon>
        <taxon>Ascomycota</taxon>
        <taxon>Pezizomycotina</taxon>
        <taxon>Eurotiomycetes</taxon>
        <taxon>Eurotiomycetidae</taxon>
        <taxon>Eurotiales</taxon>
        <taxon>Aspergillaceae</taxon>
        <taxon>Penicillium</taxon>
    </lineage>
</organism>
<dbReference type="SMART" id="SM00225">
    <property type="entry name" value="BTB"/>
    <property type="match status" value="1"/>
</dbReference>
<evidence type="ECO:0000259" key="1">
    <source>
        <dbReference type="PROSITE" id="PS50097"/>
    </source>
</evidence>
<dbReference type="InterPro" id="IPR011333">
    <property type="entry name" value="SKP1/BTB/POZ_sf"/>
</dbReference>
<dbReference type="Gene3D" id="3.30.710.10">
    <property type="entry name" value="Potassium Channel Kv1.1, Chain A"/>
    <property type="match status" value="1"/>
</dbReference>
<keyword evidence="3" id="KW-1185">Reference proteome</keyword>
<dbReference type="CDD" id="cd18186">
    <property type="entry name" value="BTB_POZ_ZBTB_KLHL-like"/>
    <property type="match status" value="1"/>
</dbReference>
<dbReference type="PANTHER" id="PTHR47843">
    <property type="entry name" value="BTB DOMAIN-CONTAINING PROTEIN-RELATED"/>
    <property type="match status" value="1"/>
</dbReference>
<gene>
    <name evidence="2" type="ORF">N7541_000130</name>
</gene>
<dbReference type="InterPro" id="IPR000210">
    <property type="entry name" value="BTB/POZ_dom"/>
</dbReference>
<comment type="caution">
    <text evidence="2">The sequence shown here is derived from an EMBL/GenBank/DDBJ whole genome shotgun (WGS) entry which is preliminary data.</text>
</comment>
<dbReference type="AlphaFoldDB" id="A0A9W9V3C5"/>
<dbReference type="EMBL" id="JAPZBR010000001">
    <property type="protein sequence ID" value="KAJ5366189.1"/>
    <property type="molecule type" value="Genomic_DNA"/>
</dbReference>
<protein>
    <submittedName>
        <fullName evidence="2">BTB/POZ domain protein</fullName>
    </submittedName>
</protein>
<feature type="domain" description="BTB" evidence="1">
    <location>
        <begin position="21"/>
        <end position="88"/>
    </location>
</feature>
<dbReference type="Proteomes" id="UP001148299">
    <property type="component" value="Unassembled WGS sequence"/>
</dbReference>
<proteinExistence type="predicted"/>
<dbReference type="PROSITE" id="PS50097">
    <property type="entry name" value="BTB"/>
    <property type="match status" value="1"/>
</dbReference>
<dbReference type="Pfam" id="PF00651">
    <property type="entry name" value="BTB"/>
    <property type="match status" value="1"/>
</dbReference>
<accession>A0A9W9V3C5</accession>
<evidence type="ECO:0000313" key="2">
    <source>
        <dbReference type="EMBL" id="KAJ5366189.1"/>
    </source>
</evidence>
<name>A0A9W9V3C5_PENBR</name>